<name>A0A0N6WEN8_9CAUD</name>
<sequence length="37" mass="3997">MSTITERNYDISEPVNAVLLYGGLCAVSPFGWVQGHA</sequence>
<reference evidence="1 2" key="1">
    <citation type="journal article" date="2015" name="BMC Genomics">
        <title>Escherichia coli O157:H7 strains harbor at least three distinct sequence types of Shiga toxin 2a-converting phages.</title>
        <authorList>
            <person name="Yin S."/>
            <person name="Rusconi B."/>
            <person name="Sanjar F."/>
            <person name="Goswami K."/>
            <person name="Xiaoli L."/>
            <person name="Eppinger M."/>
            <person name="Dudley E.G."/>
        </authorList>
    </citation>
    <scope>NUCLEOTIDE SEQUENCE [LARGE SCALE GENOMIC DNA]</scope>
</reference>
<proteinExistence type="predicted"/>
<accession>A0A0N6WEN8</accession>
<evidence type="ECO:0000313" key="2">
    <source>
        <dbReference type="Proteomes" id="UP000222688"/>
    </source>
</evidence>
<evidence type="ECO:0000313" key="1">
    <source>
        <dbReference type="EMBL" id="AKI86393.1"/>
    </source>
</evidence>
<protein>
    <submittedName>
        <fullName evidence="1">Uncharacterized protein</fullName>
    </submittedName>
</protein>
<organism evidence="1 2">
    <name type="scientific">Escherichia phage PA16</name>
    <dbReference type="NCBI Taxonomy" id="1660363"/>
    <lineage>
        <taxon>Viruses</taxon>
        <taxon>Duplodnaviria</taxon>
        <taxon>Heunggongvirae</taxon>
        <taxon>Uroviricota</taxon>
        <taxon>Caudoviricetes</taxon>
        <taxon>Sepvirinae</taxon>
        <taxon>Traversvirus</taxon>
        <taxon>Traversvirus II</taxon>
    </lineage>
</organism>
<dbReference type="EMBL" id="KP682377">
    <property type="protein sequence ID" value="AKI86393.1"/>
    <property type="molecule type" value="Genomic_DNA"/>
</dbReference>
<dbReference type="Proteomes" id="UP000222688">
    <property type="component" value="Genome"/>
</dbReference>